<dbReference type="EMBL" id="JAVHNR010000008">
    <property type="protein sequence ID" value="KAK6334907.1"/>
    <property type="molecule type" value="Genomic_DNA"/>
</dbReference>
<keyword evidence="2" id="KW-1185">Reference proteome</keyword>
<dbReference type="InterPro" id="IPR040108">
    <property type="entry name" value="Laa1/Sip1/HEATR5"/>
</dbReference>
<dbReference type="Proteomes" id="UP001313282">
    <property type="component" value="Unassembled WGS sequence"/>
</dbReference>
<name>A0AAN8MHW9_9PEZI</name>
<dbReference type="GO" id="GO:0005794">
    <property type="term" value="C:Golgi apparatus"/>
    <property type="evidence" value="ECO:0007669"/>
    <property type="project" value="TreeGrafter"/>
</dbReference>
<comment type="caution">
    <text evidence="1">The sequence shown here is derived from an EMBL/GenBank/DDBJ whole genome shotgun (WGS) entry which is preliminary data.</text>
</comment>
<proteinExistence type="predicted"/>
<dbReference type="AlphaFoldDB" id="A0AAN8MHW9"/>
<dbReference type="GO" id="GO:0042147">
    <property type="term" value="P:retrograde transport, endosome to Golgi"/>
    <property type="evidence" value="ECO:0007669"/>
    <property type="project" value="TreeGrafter"/>
</dbReference>
<sequence length="165" mass="18035">MASNGGADSTADTDTYRPLQTSTVSLDVNKLQSLPNEQKELYLLSYLADLKRLVLSFDKDGATSHQFFVKKEIFKILNLSSPAPAKVARDITGVCLAETFGRGDRKLLFESINELNAMLSGGGKGDKDFKIRHAAAHCLGEVFRTAGDSVSSGPWRYSTSKQPKF</sequence>
<evidence type="ECO:0000313" key="2">
    <source>
        <dbReference type="Proteomes" id="UP001313282"/>
    </source>
</evidence>
<protein>
    <submittedName>
        <fullName evidence="1">Uncharacterized protein</fullName>
    </submittedName>
</protein>
<dbReference type="GO" id="GO:0006897">
    <property type="term" value="P:endocytosis"/>
    <property type="evidence" value="ECO:0007669"/>
    <property type="project" value="TreeGrafter"/>
</dbReference>
<dbReference type="GO" id="GO:0008104">
    <property type="term" value="P:intracellular protein localization"/>
    <property type="evidence" value="ECO:0007669"/>
    <property type="project" value="TreeGrafter"/>
</dbReference>
<organism evidence="1 2">
    <name type="scientific">Orbilia javanica</name>
    <dbReference type="NCBI Taxonomy" id="47235"/>
    <lineage>
        <taxon>Eukaryota</taxon>
        <taxon>Fungi</taxon>
        <taxon>Dikarya</taxon>
        <taxon>Ascomycota</taxon>
        <taxon>Pezizomycotina</taxon>
        <taxon>Orbiliomycetes</taxon>
        <taxon>Orbiliales</taxon>
        <taxon>Orbiliaceae</taxon>
        <taxon>Orbilia</taxon>
    </lineage>
</organism>
<dbReference type="GO" id="GO:0005829">
    <property type="term" value="C:cytosol"/>
    <property type="evidence" value="ECO:0007669"/>
    <property type="project" value="GOC"/>
</dbReference>
<accession>A0AAN8MHW9</accession>
<dbReference type="GO" id="GO:0016020">
    <property type="term" value="C:membrane"/>
    <property type="evidence" value="ECO:0007669"/>
    <property type="project" value="TreeGrafter"/>
</dbReference>
<dbReference type="GO" id="GO:0030139">
    <property type="term" value="C:endocytic vesicle"/>
    <property type="evidence" value="ECO:0007669"/>
    <property type="project" value="TreeGrafter"/>
</dbReference>
<dbReference type="PANTHER" id="PTHR21663:SF0">
    <property type="entry name" value="HEAT REPEAT-CONTAINING PROTEIN 5B"/>
    <property type="match status" value="1"/>
</dbReference>
<gene>
    <name evidence="1" type="ORF">TWF718_010351</name>
</gene>
<evidence type="ECO:0000313" key="1">
    <source>
        <dbReference type="EMBL" id="KAK6334907.1"/>
    </source>
</evidence>
<dbReference type="PANTHER" id="PTHR21663">
    <property type="entry name" value="HYPOTHETICAL HEAT DOMAIN-CONTAINING"/>
    <property type="match status" value="1"/>
</dbReference>
<reference evidence="1 2" key="1">
    <citation type="submission" date="2019-10" db="EMBL/GenBank/DDBJ databases">
        <authorList>
            <person name="Palmer J.M."/>
        </authorList>
    </citation>
    <scope>NUCLEOTIDE SEQUENCE [LARGE SCALE GENOMIC DNA]</scope>
    <source>
        <strain evidence="1 2">TWF718</strain>
    </source>
</reference>